<keyword evidence="3" id="KW-1185">Reference proteome</keyword>
<reference evidence="2 3" key="1">
    <citation type="submission" date="2020-03" db="EMBL/GenBank/DDBJ databases">
        <title>Above-ground endophytic microbial communities from plants in different locations in the United States.</title>
        <authorList>
            <person name="Frank C."/>
        </authorList>
    </citation>
    <scope>NUCLEOTIDE SEQUENCE [LARGE SCALE GENOMIC DNA]</scope>
    <source>
        <strain evidence="2 3">WW7</strain>
    </source>
</reference>
<proteinExistence type="predicted"/>
<dbReference type="EMBL" id="JAAOYO010000001">
    <property type="protein sequence ID" value="NII39862.1"/>
    <property type="molecule type" value="Genomic_DNA"/>
</dbReference>
<protein>
    <recommendedName>
        <fullName evidence="4">ABC transporter permease</fullName>
    </recommendedName>
</protein>
<feature type="transmembrane region" description="Helical" evidence="1">
    <location>
        <begin position="48"/>
        <end position="68"/>
    </location>
</feature>
<sequence length="195" mass="20415">MQNVTDGAGRLVTRVAVTRLLVVGVGTAVVATALVSLAVGLGLRSLSFGISLAGLALVVTAFTLRASLGTGWSNGRRFGDQAAARRLRRAVRRRSVDGLTGDDRRVVVEYALGYRDVILVDAVQNAGLGLSVGMNQVSRLSDDGSVDGFAVVLLIAGTGLVVAAVVTALVQDRRRRRFLATLESVDSADRTPTPE</sequence>
<dbReference type="Proteomes" id="UP001318300">
    <property type="component" value="Unassembled WGS sequence"/>
</dbReference>
<feature type="transmembrane region" description="Helical" evidence="1">
    <location>
        <begin position="20"/>
        <end position="41"/>
    </location>
</feature>
<evidence type="ECO:0008006" key="4">
    <source>
        <dbReference type="Google" id="ProtNLM"/>
    </source>
</evidence>
<gene>
    <name evidence="2" type="ORF">E9228_000481</name>
</gene>
<keyword evidence="1" id="KW-0472">Membrane</keyword>
<evidence type="ECO:0000256" key="1">
    <source>
        <dbReference type="SAM" id="Phobius"/>
    </source>
</evidence>
<dbReference type="RefSeq" id="WP_166779000.1">
    <property type="nucleotide sequence ID" value="NZ_JAAOYO010000001.1"/>
</dbReference>
<organism evidence="2 3">
    <name type="scientific">Curtobacterium salicis</name>
    <dbReference type="NCBI Taxonomy" id="1779862"/>
    <lineage>
        <taxon>Bacteria</taxon>
        <taxon>Bacillati</taxon>
        <taxon>Actinomycetota</taxon>
        <taxon>Actinomycetes</taxon>
        <taxon>Micrococcales</taxon>
        <taxon>Microbacteriaceae</taxon>
        <taxon>Curtobacterium</taxon>
    </lineage>
</organism>
<feature type="transmembrane region" description="Helical" evidence="1">
    <location>
        <begin position="148"/>
        <end position="170"/>
    </location>
</feature>
<accession>A0ABX0T311</accession>
<keyword evidence="1" id="KW-0812">Transmembrane</keyword>
<evidence type="ECO:0000313" key="2">
    <source>
        <dbReference type="EMBL" id="NII39862.1"/>
    </source>
</evidence>
<keyword evidence="1" id="KW-1133">Transmembrane helix</keyword>
<evidence type="ECO:0000313" key="3">
    <source>
        <dbReference type="Proteomes" id="UP001318300"/>
    </source>
</evidence>
<comment type="caution">
    <text evidence="2">The sequence shown here is derived from an EMBL/GenBank/DDBJ whole genome shotgun (WGS) entry which is preliminary data.</text>
</comment>
<name>A0ABX0T311_9MICO</name>